<dbReference type="PANTHER" id="PTHR41328:SF2">
    <property type="entry name" value="TERMINASE SMALL SUBUNIT"/>
    <property type="match status" value="1"/>
</dbReference>
<dbReference type="EMBL" id="FMTT01000077">
    <property type="protein sequence ID" value="SCW86217.1"/>
    <property type="molecule type" value="Genomic_DNA"/>
</dbReference>
<proteinExistence type="predicted"/>
<keyword evidence="2" id="KW-0231">Viral genome packaging</keyword>
<evidence type="ECO:0000313" key="4">
    <source>
        <dbReference type="Proteomes" id="UP000198601"/>
    </source>
</evidence>
<dbReference type="RefSeq" id="WP_090677137.1">
    <property type="nucleotide sequence ID" value="NZ_FMTT01000077.1"/>
</dbReference>
<accession>A0A1G4TY07</accession>
<dbReference type="OrthoDB" id="7358785at2"/>
<dbReference type="Pfam" id="PF03592">
    <property type="entry name" value="Terminase_2"/>
    <property type="match status" value="1"/>
</dbReference>
<keyword evidence="4" id="KW-1185">Reference proteome</keyword>
<dbReference type="PANTHER" id="PTHR41328">
    <property type="entry name" value="TERMINASE SMALL SUBUNIT-RELATED"/>
    <property type="match status" value="1"/>
</dbReference>
<organism evidence="3 4">
    <name type="scientific">Paenibacillus tianmuensis</name>
    <dbReference type="NCBI Taxonomy" id="624147"/>
    <lineage>
        <taxon>Bacteria</taxon>
        <taxon>Bacillati</taxon>
        <taxon>Bacillota</taxon>
        <taxon>Bacilli</taxon>
        <taxon>Bacillales</taxon>
        <taxon>Paenibacillaceae</taxon>
        <taxon>Paenibacillus</taxon>
    </lineage>
</organism>
<dbReference type="Gene3D" id="1.10.10.1400">
    <property type="entry name" value="Terminase, small subunit, N-terminal DNA-binding domain, HTH motif"/>
    <property type="match status" value="1"/>
</dbReference>
<evidence type="ECO:0000256" key="1">
    <source>
        <dbReference type="ARBA" id="ARBA00022612"/>
    </source>
</evidence>
<dbReference type="Gene3D" id="6.10.140.2160">
    <property type="match status" value="1"/>
</dbReference>
<name>A0A1G4TY07_9BACL</name>
<dbReference type="AlphaFoldDB" id="A0A1G4TY07"/>
<reference evidence="4" key="1">
    <citation type="submission" date="2016-10" db="EMBL/GenBank/DDBJ databases">
        <authorList>
            <person name="Varghese N."/>
            <person name="Submissions S."/>
        </authorList>
    </citation>
    <scope>NUCLEOTIDE SEQUENCE [LARGE SCALE GENOMIC DNA]</scope>
    <source>
        <strain evidence="4">CGMCC 1.8946</strain>
    </source>
</reference>
<dbReference type="Proteomes" id="UP000198601">
    <property type="component" value="Unassembled WGS sequence"/>
</dbReference>
<gene>
    <name evidence="3" type="ORF">SAMN04487970_107711</name>
</gene>
<dbReference type="GO" id="GO:0051276">
    <property type="term" value="P:chromosome organization"/>
    <property type="evidence" value="ECO:0007669"/>
    <property type="project" value="InterPro"/>
</dbReference>
<protein>
    <submittedName>
        <fullName evidence="3">Phage terminase small subunit</fullName>
    </submittedName>
</protein>
<evidence type="ECO:0000313" key="3">
    <source>
        <dbReference type="EMBL" id="SCW86217.1"/>
    </source>
</evidence>
<evidence type="ECO:0000256" key="2">
    <source>
        <dbReference type="ARBA" id="ARBA00023219"/>
    </source>
</evidence>
<sequence>MKSAKPTQKQRVFVDLYIETGNATQSYIDAGYSATTRSVADGNARKLLQKPAVKEYLEERMAQKDGERIAKQDEILEFLTKVMRGQVDEEFPLGVGMGEQSLVKKELDGKDRIKAAELLGKRYMMWTDHKQVDVKGAVQIVDDIPKRNST</sequence>
<dbReference type="InterPro" id="IPR052404">
    <property type="entry name" value="SPP1-like_terminase"/>
</dbReference>
<keyword evidence="1" id="KW-1188">Viral release from host cell</keyword>
<dbReference type="InterPro" id="IPR038713">
    <property type="entry name" value="Terminase_Gp1_N_sf"/>
</dbReference>
<dbReference type="STRING" id="624147.SAMN04487970_107711"/>
<dbReference type="InterPro" id="IPR005335">
    <property type="entry name" value="Terminase_ssu"/>
</dbReference>